<proteinExistence type="predicted"/>
<keyword evidence="2" id="KW-1185">Reference proteome</keyword>
<dbReference type="EMBL" id="BOMS01000018">
    <property type="protein sequence ID" value="GIE65374.1"/>
    <property type="molecule type" value="Genomic_DNA"/>
</dbReference>
<evidence type="ECO:0000313" key="1">
    <source>
        <dbReference type="EMBL" id="GIE65374.1"/>
    </source>
</evidence>
<evidence type="ECO:0000313" key="2">
    <source>
        <dbReference type="Proteomes" id="UP000624709"/>
    </source>
</evidence>
<dbReference type="Proteomes" id="UP000624709">
    <property type="component" value="Unassembled WGS sequence"/>
</dbReference>
<accession>A0ABQ4B3X8</accession>
<comment type="caution">
    <text evidence="1">The sequence shown here is derived from an EMBL/GenBank/DDBJ whole genome shotgun (WGS) entry which is preliminary data.</text>
</comment>
<organism evidence="1 2">
    <name type="scientific">Actinoplanes palleronii</name>
    <dbReference type="NCBI Taxonomy" id="113570"/>
    <lineage>
        <taxon>Bacteria</taxon>
        <taxon>Bacillati</taxon>
        <taxon>Actinomycetota</taxon>
        <taxon>Actinomycetes</taxon>
        <taxon>Micromonosporales</taxon>
        <taxon>Micromonosporaceae</taxon>
        <taxon>Actinoplanes</taxon>
    </lineage>
</organism>
<protein>
    <recommendedName>
        <fullName evidence="3">SH3 domain-containing protein</fullName>
    </recommendedName>
</protein>
<name>A0ABQ4B3X8_9ACTN</name>
<dbReference type="RefSeq" id="WP_203824370.1">
    <property type="nucleotide sequence ID" value="NZ_BAAATY010000008.1"/>
</dbReference>
<evidence type="ECO:0008006" key="3">
    <source>
        <dbReference type="Google" id="ProtNLM"/>
    </source>
</evidence>
<reference evidence="1 2" key="1">
    <citation type="submission" date="2021-01" db="EMBL/GenBank/DDBJ databases">
        <title>Whole genome shotgun sequence of Actinoplanes palleronii NBRC 14916.</title>
        <authorList>
            <person name="Komaki H."/>
            <person name="Tamura T."/>
        </authorList>
    </citation>
    <scope>NUCLEOTIDE SEQUENCE [LARGE SCALE GENOMIC DNA]</scope>
    <source>
        <strain evidence="1 2">NBRC 14916</strain>
    </source>
</reference>
<sequence>MNLRHVTTKYVYDVNRQLVLRDKKRNKFRPEVVTVAHRSDLGWWQVRVFGHKVGPAGWGTEAVWSIKDGQIEATNDSRPPQWLRDIVAGAIAQHGGESEVQAPSAQATGDLCRCAWLGTDTPEHVRSGLCLPVVTR</sequence>
<gene>
    <name evidence="1" type="ORF">Apa02nite_014820</name>
</gene>